<evidence type="ECO:0008006" key="3">
    <source>
        <dbReference type="Google" id="ProtNLM"/>
    </source>
</evidence>
<dbReference type="Proteomes" id="UP001165283">
    <property type="component" value="Unassembled WGS sequence"/>
</dbReference>
<evidence type="ECO:0000313" key="2">
    <source>
        <dbReference type="Proteomes" id="UP001165283"/>
    </source>
</evidence>
<keyword evidence="2" id="KW-1185">Reference proteome</keyword>
<sequence>MFLWRDYEHVGEPTDIDEAGRIEWVPLAHAPELVARGQVLGSGSLVPLLYLLASPPPPR</sequence>
<proteinExistence type="predicted"/>
<evidence type="ECO:0000313" key="1">
    <source>
        <dbReference type="EMBL" id="MCO1659190.1"/>
    </source>
</evidence>
<accession>A0ABT1A834</accession>
<gene>
    <name evidence="1" type="ORF">KDL28_29375</name>
</gene>
<organism evidence="1 2">
    <name type="scientific">Pseudonocardia humida</name>
    <dbReference type="NCBI Taxonomy" id="2800819"/>
    <lineage>
        <taxon>Bacteria</taxon>
        <taxon>Bacillati</taxon>
        <taxon>Actinomycetota</taxon>
        <taxon>Actinomycetes</taxon>
        <taxon>Pseudonocardiales</taxon>
        <taxon>Pseudonocardiaceae</taxon>
        <taxon>Pseudonocardia</taxon>
    </lineage>
</organism>
<name>A0ABT1A834_9PSEU</name>
<reference evidence="1" key="1">
    <citation type="submission" date="2021-04" db="EMBL/GenBank/DDBJ databases">
        <title>Pseudonocardia sp. nov., isolated from sandy soil of mangrove forest.</title>
        <authorList>
            <person name="Zan Z."/>
            <person name="Huang R."/>
            <person name="Liu W."/>
        </authorList>
    </citation>
    <scope>NUCLEOTIDE SEQUENCE</scope>
    <source>
        <strain evidence="1">S2-4</strain>
    </source>
</reference>
<protein>
    <recommendedName>
        <fullName evidence="3">NUDIX domain-containing protein</fullName>
    </recommendedName>
</protein>
<dbReference type="EMBL" id="JAGSOV010000063">
    <property type="protein sequence ID" value="MCO1659190.1"/>
    <property type="molecule type" value="Genomic_DNA"/>
</dbReference>
<dbReference type="RefSeq" id="WP_252443911.1">
    <property type="nucleotide sequence ID" value="NZ_JAGSOV010000063.1"/>
</dbReference>
<comment type="caution">
    <text evidence="1">The sequence shown here is derived from an EMBL/GenBank/DDBJ whole genome shotgun (WGS) entry which is preliminary data.</text>
</comment>